<dbReference type="EMBL" id="GGEC01001592">
    <property type="protein sequence ID" value="MBW82075.1"/>
    <property type="molecule type" value="Transcribed_RNA"/>
</dbReference>
<reference evidence="1" key="1">
    <citation type="submission" date="2018-02" db="EMBL/GenBank/DDBJ databases">
        <title>Rhizophora mucronata_Transcriptome.</title>
        <authorList>
            <person name="Meera S.P."/>
            <person name="Sreeshan A."/>
            <person name="Augustine A."/>
        </authorList>
    </citation>
    <scope>NUCLEOTIDE SEQUENCE</scope>
    <source>
        <tissue evidence="1">Leaf</tissue>
    </source>
</reference>
<evidence type="ECO:0000313" key="1">
    <source>
        <dbReference type="EMBL" id="MBW82075.1"/>
    </source>
</evidence>
<protein>
    <submittedName>
        <fullName evidence="1">Uncharacterized protein</fullName>
    </submittedName>
</protein>
<organism evidence="1">
    <name type="scientific">Rhizophora mucronata</name>
    <name type="common">Asiatic mangrove</name>
    <dbReference type="NCBI Taxonomy" id="61149"/>
    <lineage>
        <taxon>Eukaryota</taxon>
        <taxon>Viridiplantae</taxon>
        <taxon>Streptophyta</taxon>
        <taxon>Embryophyta</taxon>
        <taxon>Tracheophyta</taxon>
        <taxon>Spermatophyta</taxon>
        <taxon>Magnoliopsida</taxon>
        <taxon>eudicotyledons</taxon>
        <taxon>Gunneridae</taxon>
        <taxon>Pentapetalae</taxon>
        <taxon>rosids</taxon>
        <taxon>fabids</taxon>
        <taxon>Malpighiales</taxon>
        <taxon>Rhizophoraceae</taxon>
        <taxon>Rhizophora</taxon>
    </lineage>
</organism>
<proteinExistence type="predicted"/>
<accession>A0A2P2ILL4</accession>
<name>A0A2P2ILL4_RHIMU</name>
<sequence>MCQFLVAPTIT</sequence>